<dbReference type="Gene3D" id="1.10.260.40">
    <property type="entry name" value="lambda repressor-like DNA-binding domains"/>
    <property type="match status" value="1"/>
</dbReference>
<evidence type="ECO:0000259" key="1">
    <source>
        <dbReference type="PROSITE" id="PS50943"/>
    </source>
</evidence>
<reference evidence="2 3" key="1">
    <citation type="submission" date="2024-06" db="EMBL/GenBank/DDBJ databases">
        <title>The Natural Products Discovery Center: Release of the First 8490 Sequenced Strains for Exploring Actinobacteria Biosynthetic Diversity.</title>
        <authorList>
            <person name="Kalkreuter E."/>
            <person name="Kautsar S.A."/>
            <person name="Yang D."/>
            <person name="Bader C.D."/>
            <person name="Teijaro C.N."/>
            <person name="Fluegel L."/>
            <person name="Davis C.M."/>
            <person name="Simpson J.R."/>
            <person name="Lauterbach L."/>
            <person name="Steele A.D."/>
            <person name="Gui C."/>
            <person name="Meng S."/>
            <person name="Li G."/>
            <person name="Viehrig K."/>
            <person name="Ye F."/>
            <person name="Su P."/>
            <person name="Kiefer A.F."/>
            <person name="Nichols A."/>
            <person name="Cepeda A.J."/>
            <person name="Yan W."/>
            <person name="Fan B."/>
            <person name="Jiang Y."/>
            <person name="Adhikari A."/>
            <person name="Zheng C.-J."/>
            <person name="Schuster L."/>
            <person name="Cowan T.M."/>
            <person name="Smanski M.J."/>
            <person name="Chevrette M.G."/>
            <person name="De Carvalho L.P.S."/>
            <person name="Shen B."/>
        </authorList>
    </citation>
    <scope>NUCLEOTIDE SEQUENCE [LARGE SCALE GENOMIC DNA]</scope>
    <source>
        <strain evidence="2 3">NPDC019708</strain>
    </source>
</reference>
<dbReference type="PROSITE" id="PS50943">
    <property type="entry name" value="HTH_CROC1"/>
    <property type="match status" value="1"/>
</dbReference>
<dbReference type="InterPro" id="IPR001387">
    <property type="entry name" value="Cro/C1-type_HTH"/>
</dbReference>
<dbReference type="Pfam" id="PF19054">
    <property type="entry name" value="DUF5753"/>
    <property type="match status" value="1"/>
</dbReference>
<gene>
    <name evidence="2" type="ORF">ABZ510_21735</name>
</gene>
<evidence type="ECO:0000313" key="3">
    <source>
        <dbReference type="Proteomes" id="UP001550628"/>
    </source>
</evidence>
<organism evidence="2 3">
    <name type="scientific">Nocardia rhamnosiphila</name>
    <dbReference type="NCBI Taxonomy" id="426716"/>
    <lineage>
        <taxon>Bacteria</taxon>
        <taxon>Bacillati</taxon>
        <taxon>Actinomycetota</taxon>
        <taxon>Actinomycetes</taxon>
        <taxon>Mycobacteriales</taxon>
        <taxon>Nocardiaceae</taxon>
        <taxon>Nocardia</taxon>
    </lineage>
</organism>
<keyword evidence="3" id="KW-1185">Reference proteome</keyword>
<dbReference type="Pfam" id="PF13560">
    <property type="entry name" value="HTH_31"/>
    <property type="match status" value="1"/>
</dbReference>
<comment type="caution">
    <text evidence="2">The sequence shown here is derived from an EMBL/GenBank/DDBJ whole genome shotgun (WGS) entry which is preliminary data.</text>
</comment>
<dbReference type="RefSeq" id="WP_356958243.1">
    <property type="nucleotide sequence ID" value="NZ_JBEYBD010000012.1"/>
</dbReference>
<dbReference type="CDD" id="cd00093">
    <property type="entry name" value="HTH_XRE"/>
    <property type="match status" value="1"/>
</dbReference>
<evidence type="ECO:0000313" key="2">
    <source>
        <dbReference type="EMBL" id="MEU1954474.1"/>
    </source>
</evidence>
<sequence length="299" mass="33914">MPTHDQPGSTLPRRQLGRALREAREGVGFTLEQAAREMEMSKTALIRLEKGHNEKVRVRDVEEFGRLYELDEGRIDALKALAEQTSTRSWWQHARLLVKPGFDTYLGLEAGADQLRIYQPLMVPGLLQIAEYARAVERTHPNTPPDKLEDPERRVELRLRRTAILTRQRNPTTAEFIVHEGALHTAVGSPSVMAAQCRHMADMSTRANITVQILPFIAGFPGDWNPVLPYIILDFPASSREFGAEPPVVHTETTIGTMFFEDAADVKLYRDIHQSLQYAALPAQASRDLLRQVARRYER</sequence>
<dbReference type="Proteomes" id="UP001550628">
    <property type="component" value="Unassembled WGS sequence"/>
</dbReference>
<proteinExistence type="predicted"/>
<dbReference type="SMART" id="SM00530">
    <property type="entry name" value="HTH_XRE"/>
    <property type="match status" value="1"/>
</dbReference>
<dbReference type="InterPro" id="IPR043917">
    <property type="entry name" value="DUF5753"/>
</dbReference>
<name>A0ABV2WUC4_9NOCA</name>
<feature type="domain" description="HTH cro/C1-type" evidence="1">
    <location>
        <begin position="20"/>
        <end position="75"/>
    </location>
</feature>
<dbReference type="SUPFAM" id="SSF47413">
    <property type="entry name" value="lambda repressor-like DNA-binding domains"/>
    <property type="match status" value="1"/>
</dbReference>
<protein>
    <submittedName>
        <fullName evidence="2">Helix-turn-helix transcriptional regulator</fullName>
    </submittedName>
</protein>
<dbReference type="InterPro" id="IPR010982">
    <property type="entry name" value="Lambda_DNA-bd_dom_sf"/>
</dbReference>
<accession>A0ABV2WUC4</accession>
<dbReference type="EMBL" id="JBEYBF010000015">
    <property type="protein sequence ID" value="MEU1954474.1"/>
    <property type="molecule type" value="Genomic_DNA"/>
</dbReference>